<evidence type="ECO:0000313" key="9">
    <source>
        <dbReference type="Proteomes" id="UP001485043"/>
    </source>
</evidence>
<comment type="caution">
    <text evidence="8">The sequence shown here is derived from an EMBL/GenBank/DDBJ whole genome shotgun (WGS) entry which is preliminary data.</text>
</comment>
<organism evidence="8 9">
    <name type="scientific">Apatococcus fuscideae</name>
    <dbReference type="NCBI Taxonomy" id="2026836"/>
    <lineage>
        <taxon>Eukaryota</taxon>
        <taxon>Viridiplantae</taxon>
        <taxon>Chlorophyta</taxon>
        <taxon>core chlorophytes</taxon>
        <taxon>Trebouxiophyceae</taxon>
        <taxon>Chlorellales</taxon>
        <taxon>Chlorellaceae</taxon>
        <taxon>Apatococcus</taxon>
    </lineage>
</organism>
<evidence type="ECO:0000259" key="7">
    <source>
        <dbReference type="PROSITE" id="PS51720"/>
    </source>
</evidence>
<feature type="region of interest" description="Disordered" evidence="4">
    <location>
        <begin position="69"/>
        <end position="94"/>
    </location>
</feature>
<dbReference type="InterPro" id="IPR032675">
    <property type="entry name" value="LRR_dom_sf"/>
</dbReference>
<evidence type="ECO:0008006" key="10">
    <source>
        <dbReference type="Google" id="ProtNLM"/>
    </source>
</evidence>
<dbReference type="Pfam" id="PF04548">
    <property type="entry name" value="AIG1"/>
    <property type="match status" value="1"/>
</dbReference>
<dbReference type="SUPFAM" id="SSF52058">
    <property type="entry name" value="L domain-like"/>
    <property type="match status" value="1"/>
</dbReference>
<dbReference type="Gene3D" id="3.30.70.1230">
    <property type="entry name" value="Nucleotide cyclase"/>
    <property type="match status" value="2"/>
</dbReference>
<keyword evidence="5" id="KW-1133">Transmembrane helix</keyword>
<evidence type="ECO:0000256" key="4">
    <source>
        <dbReference type="SAM" id="MobiDB-lite"/>
    </source>
</evidence>
<dbReference type="Pfam" id="PF00211">
    <property type="entry name" value="Guanylate_cyc"/>
    <property type="match status" value="1"/>
</dbReference>
<dbReference type="GO" id="GO:0005525">
    <property type="term" value="F:GTP binding"/>
    <property type="evidence" value="ECO:0007669"/>
    <property type="project" value="InterPro"/>
</dbReference>
<feature type="region of interest" description="Disordered" evidence="4">
    <location>
        <begin position="1115"/>
        <end position="1135"/>
    </location>
</feature>
<evidence type="ECO:0000259" key="6">
    <source>
        <dbReference type="PROSITE" id="PS50125"/>
    </source>
</evidence>
<dbReference type="PANTHER" id="PTHR48059">
    <property type="entry name" value="POLYGALACTURONASE INHIBITOR 1"/>
    <property type="match status" value="1"/>
</dbReference>
<dbReference type="EMBL" id="JALJOV010000397">
    <property type="protein sequence ID" value="KAK9864064.1"/>
    <property type="molecule type" value="Genomic_DNA"/>
</dbReference>
<proteinExistence type="predicted"/>
<dbReference type="InterPro" id="IPR051848">
    <property type="entry name" value="PGIP"/>
</dbReference>
<evidence type="ECO:0000313" key="8">
    <source>
        <dbReference type="EMBL" id="KAK9864064.1"/>
    </source>
</evidence>
<dbReference type="SUPFAM" id="SSF52540">
    <property type="entry name" value="P-loop containing nucleoside triphosphate hydrolases"/>
    <property type="match status" value="1"/>
</dbReference>
<keyword evidence="5" id="KW-0812">Transmembrane</keyword>
<dbReference type="Gene3D" id="3.40.50.300">
    <property type="entry name" value="P-loop containing nucleotide triphosphate hydrolases"/>
    <property type="match status" value="1"/>
</dbReference>
<dbReference type="SMART" id="SM00044">
    <property type="entry name" value="CYCc"/>
    <property type="match status" value="1"/>
</dbReference>
<keyword evidence="3" id="KW-0547">Nucleotide-binding</keyword>
<dbReference type="Pfam" id="PF00560">
    <property type="entry name" value="LRR_1"/>
    <property type="match status" value="1"/>
</dbReference>
<dbReference type="Proteomes" id="UP001485043">
    <property type="component" value="Unassembled WGS sequence"/>
</dbReference>
<feature type="domain" description="AIG1-type G" evidence="7">
    <location>
        <begin position="114"/>
        <end position="332"/>
    </location>
</feature>
<gene>
    <name evidence="8" type="ORF">WJX84_001938</name>
</gene>
<feature type="non-terminal residue" evidence="8">
    <location>
        <position position="1357"/>
    </location>
</feature>
<dbReference type="GO" id="GO:0005930">
    <property type="term" value="C:axoneme"/>
    <property type="evidence" value="ECO:0007669"/>
    <property type="project" value="UniProtKB-SubCell"/>
</dbReference>
<dbReference type="InterPro" id="IPR027417">
    <property type="entry name" value="P-loop_NTPase"/>
</dbReference>
<keyword evidence="5" id="KW-0472">Membrane</keyword>
<feature type="compositionally biased region" description="Acidic residues" evidence="4">
    <location>
        <begin position="1"/>
        <end position="41"/>
    </location>
</feature>
<dbReference type="PANTHER" id="PTHR48059:SF30">
    <property type="entry name" value="OS06G0587000 PROTEIN"/>
    <property type="match status" value="1"/>
</dbReference>
<reference evidence="8 9" key="1">
    <citation type="journal article" date="2024" name="Nat. Commun.">
        <title>Phylogenomics reveals the evolutionary origins of lichenization in chlorophyte algae.</title>
        <authorList>
            <person name="Puginier C."/>
            <person name="Libourel C."/>
            <person name="Otte J."/>
            <person name="Skaloud P."/>
            <person name="Haon M."/>
            <person name="Grisel S."/>
            <person name="Petersen M."/>
            <person name="Berrin J.G."/>
            <person name="Delaux P.M."/>
            <person name="Dal Grande F."/>
            <person name="Keller J."/>
        </authorList>
    </citation>
    <scope>NUCLEOTIDE SEQUENCE [LARGE SCALE GENOMIC DNA]</scope>
    <source>
        <strain evidence="8 9">SAG 2523</strain>
    </source>
</reference>
<evidence type="ECO:0000256" key="3">
    <source>
        <dbReference type="ARBA" id="ARBA00022741"/>
    </source>
</evidence>
<name>A0AAW1T3I8_9CHLO</name>
<feature type="region of interest" description="Disordered" evidence="4">
    <location>
        <begin position="1"/>
        <end position="51"/>
    </location>
</feature>
<dbReference type="PROSITE" id="PS50125">
    <property type="entry name" value="GUANYLATE_CYCLASE_2"/>
    <property type="match status" value="1"/>
</dbReference>
<protein>
    <recommendedName>
        <fullName evidence="10">Adenylate cyclase</fullName>
    </recommendedName>
</protein>
<dbReference type="Gene3D" id="3.80.10.10">
    <property type="entry name" value="Ribonuclease Inhibitor"/>
    <property type="match status" value="3"/>
</dbReference>
<dbReference type="GO" id="GO:0035556">
    <property type="term" value="P:intracellular signal transduction"/>
    <property type="evidence" value="ECO:0007669"/>
    <property type="project" value="InterPro"/>
</dbReference>
<dbReference type="SUPFAM" id="SSF55073">
    <property type="entry name" value="Nucleotide cyclase"/>
    <property type="match status" value="2"/>
</dbReference>
<accession>A0AAW1T3I8</accession>
<keyword evidence="9" id="KW-1185">Reference proteome</keyword>
<dbReference type="InterPro" id="IPR001611">
    <property type="entry name" value="Leu-rich_rpt"/>
</dbReference>
<feature type="domain" description="Guanylate cyclase" evidence="6">
    <location>
        <begin position="889"/>
        <end position="1041"/>
    </location>
</feature>
<evidence type="ECO:0000256" key="5">
    <source>
        <dbReference type="SAM" id="Phobius"/>
    </source>
</evidence>
<dbReference type="InterPro" id="IPR006703">
    <property type="entry name" value="G_AIG1"/>
</dbReference>
<comment type="subcellular location">
    <subcellularLocation>
        <location evidence="1">Cell envelope</location>
    </subcellularLocation>
    <subcellularLocation>
        <location evidence="2">Cytoplasm</location>
        <location evidence="2">Cytoskeleton</location>
        <location evidence="2">Cilium axoneme</location>
    </subcellularLocation>
</comment>
<dbReference type="PROSITE" id="PS51720">
    <property type="entry name" value="G_AIG1"/>
    <property type="match status" value="1"/>
</dbReference>
<feature type="transmembrane region" description="Helical" evidence="5">
    <location>
        <begin position="839"/>
        <end position="861"/>
    </location>
</feature>
<dbReference type="GO" id="GO:0009190">
    <property type="term" value="P:cyclic nucleotide biosynthetic process"/>
    <property type="evidence" value="ECO:0007669"/>
    <property type="project" value="InterPro"/>
</dbReference>
<evidence type="ECO:0000256" key="1">
    <source>
        <dbReference type="ARBA" id="ARBA00004196"/>
    </source>
</evidence>
<evidence type="ECO:0000256" key="2">
    <source>
        <dbReference type="ARBA" id="ARBA00004430"/>
    </source>
</evidence>
<dbReference type="InterPro" id="IPR001054">
    <property type="entry name" value="A/G_cyclase"/>
</dbReference>
<dbReference type="InterPro" id="IPR029787">
    <property type="entry name" value="Nucleotide_cyclase"/>
</dbReference>
<sequence>MANEAEDFDLEEEYEEEGDYDDEGEDDEQIVDGEEDDDDEGPGPGPAHMELPAALRNIPNIQQILGLAPQAAPQPMGPRRPRVDESDWRSLASLPRPTQEKFLQLLKELQARQQKSLTVLFLGKGATGKSSTVNSILGERAASVSAIGVAPEQVDTFIRNSQGFQLKLLDSPGLLAGDTFNEPAMQLVLTAVQQHKVDVVVYVDRLDGYRISQSDHRVLRGITQALGPEIWSRTVLCLTHGSHSPPEGIQYDEFLQRRQDSLLKAVKGSGAKGAAPDVVVVENFAKCKQNSSGQKVLPNGSVWLIDLMSKVVGCAKGNDAYEWSPSVSRSTDPNKRRRWLVIPIILAQIALKIFVIDRLLEDDGAVGDQYGPFEPETIAENRDVLRRRKEAAERRKQRQQAEVADSVGLQMRPVELSALGFSSRRCPETGEIGNSQTADFCTWEGISCCDGTEVASDESPACAYVGSVEFLTLPSNNLQGTIPDSFWTELGCTLAEITLNGNQLSGTLPGTLNNTAPELQALRVSGNKFHGTIPADLGDLAYLEQGSFSGNKFTGTLPSAFSPTSLMHSFDAADNALTGTIPSLWWTPPHIQYMGLAANQLSGTLPGPSTGTPASFSARRDVHGLEATFRGNNLTGTLPAALSYKLFVALDLGSNQFSGNLSSIESMTYLQSLRLDDNMFTGSLPVISSPLIEVLDFSFNNLSGGLPPSVPSLSSLSVLLLAGNPHMQGALTDDFANMRILSILDISRSGLQHDVRVPNSAGDYLPDWLLLNRSGPFVPAAVPQLMCYAVLADWAIMPDLTRLLVSPSYFHYQGCVCEPGYVTDRSNGISCRSVAGTNLYYLIFASAIVLILLPLLILLAWPHLRARWATLKDRWWSKSGAPVAGQEMSLVATDVQGSTELWEWNNFVADSAMVTHDETMRNQLGKFGGYEVSTEGDAFVCAFHSAEAAVAWALSTQQALLQAKWPLELEDNESFCTKVYAGNRGLVPAQLSSGSGRRILFHGLSVRMGIVTGVTTFAMQNVTSKRMEYKGDLVDKLMAVSDAGSGGQVIIDGPTLEQLADKTFSLARLVPPINPCLPSESPECVSVMATRRVSFAGAANRFHHLMRHANAPGDENQLADRATSSTPLVSAPAPDRLARPKSKGVAVLPAAERILLVDMGVHLVVSMKDPATLIQLGVPGLELRMLYHPPLRTHKCISVGYFEAPAAAISTAAFDCGLASQPSLPHEVKVPDVVICFCAIDGLQAMEAANAEMTETAVKVYLLVLRQLLTITGGYECQQADGCLMLAFSTTTDAVEFCLLAQACLLAHAWEVGVEGLPGCGREIIQGASHSFTVSGPRAKMGLVVGTPTRVCPHTTS</sequence>